<dbReference type="Pfam" id="PF01522">
    <property type="entry name" value="Polysacc_deac_1"/>
    <property type="match status" value="1"/>
</dbReference>
<dbReference type="SUPFAM" id="SSF88713">
    <property type="entry name" value="Glycoside hydrolase/deacetylase"/>
    <property type="match status" value="1"/>
</dbReference>
<evidence type="ECO:0000256" key="1">
    <source>
        <dbReference type="ARBA" id="ARBA00004613"/>
    </source>
</evidence>
<evidence type="ECO:0000313" key="6">
    <source>
        <dbReference type="EMBL" id="QSQ09570.1"/>
    </source>
</evidence>
<dbReference type="PANTHER" id="PTHR34216:SF3">
    <property type="entry name" value="POLY-BETA-1,6-N-ACETYL-D-GLUCOSAMINE N-DEACETYLASE"/>
    <property type="match status" value="1"/>
</dbReference>
<sequence>MLSIRLSKIITAIVIIIFLFIFAACDKSENEILKQPEIDKAPGGSDKSVEQNNKGESEGNILEGEEADNNRKDIDLAEVKPNEAGKVMIIMYHDISDREGEWSRHYENFRKDLEIFYQKGYRLISLKDFLDNNIDIPAGFSPIIFTFDDGTKGQFNLIEKDGELVIDPVCAVGILEEFNKKYPDFGMAATFYVYYPIPFRQKEYIGQKFEYLIKNGMDIGNHTYSHANLKGISRQEIQKEIGLHIKKTMGYLKDYNVDTLALPYGSYSKDNYEVIISGRYDDIEYFNRAILMVGAEPALSPVHKRFDPHRLPRIRGSQVYIDRWLKHFDDNPHERYISDGDLNTITVPKEMKKSINPEALNGKELKVY</sequence>
<dbReference type="EMBL" id="CP059066">
    <property type="protein sequence ID" value="QSQ09570.1"/>
    <property type="molecule type" value="Genomic_DNA"/>
</dbReference>
<feature type="domain" description="NodB homology" evidence="5">
    <location>
        <begin position="143"/>
        <end position="271"/>
    </location>
</feature>
<dbReference type="InterPro" id="IPR002509">
    <property type="entry name" value="NODB_dom"/>
</dbReference>
<gene>
    <name evidence="6" type="ORF">H0A61_01943</name>
</gene>
<evidence type="ECO:0000256" key="2">
    <source>
        <dbReference type="ARBA" id="ARBA00022729"/>
    </source>
</evidence>
<name>A0A8A0RPR8_9FIRM</name>
<dbReference type="PROSITE" id="PS51257">
    <property type="entry name" value="PROKAR_LIPOPROTEIN"/>
    <property type="match status" value="1"/>
</dbReference>
<protein>
    <recommendedName>
        <fullName evidence="5">NodB homology domain-containing protein</fullName>
    </recommendedName>
</protein>
<feature type="region of interest" description="Disordered" evidence="3">
    <location>
        <begin position="36"/>
        <end position="65"/>
    </location>
</feature>
<keyword evidence="4" id="KW-1133">Transmembrane helix</keyword>
<dbReference type="InterPro" id="IPR051398">
    <property type="entry name" value="Polysacch_Deacetylase"/>
</dbReference>
<evidence type="ECO:0000256" key="4">
    <source>
        <dbReference type="SAM" id="Phobius"/>
    </source>
</evidence>
<dbReference type="RefSeq" id="WP_206706922.1">
    <property type="nucleotide sequence ID" value="NZ_CP059066.1"/>
</dbReference>
<dbReference type="GO" id="GO:0005975">
    <property type="term" value="P:carbohydrate metabolic process"/>
    <property type="evidence" value="ECO:0007669"/>
    <property type="project" value="InterPro"/>
</dbReference>
<organism evidence="6 7">
    <name type="scientific">Koleobacter methoxysyntrophicus</name>
    <dbReference type="NCBI Taxonomy" id="2751313"/>
    <lineage>
        <taxon>Bacteria</taxon>
        <taxon>Bacillati</taxon>
        <taxon>Bacillota</taxon>
        <taxon>Clostridia</taxon>
        <taxon>Koleobacterales</taxon>
        <taxon>Koleobacteraceae</taxon>
        <taxon>Koleobacter</taxon>
    </lineage>
</organism>
<dbReference type="KEGG" id="kme:H0A61_01943"/>
<dbReference type="PANTHER" id="PTHR34216">
    <property type="match status" value="1"/>
</dbReference>
<dbReference type="Proteomes" id="UP000662904">
    <property type="component" value="Chromosome"/>
</dbReference>
<dbReference type="AlphaFoldDB" id="A0A8A0RPR8"/>
<accession>A0A8A0RPR8</accession>
<feature type="compositionally biased region" description="Basic and acidic residues" evidence="3">
    <location>
        <begin position="47"/>
        <end position="57"/>
    </location>
</feature>
<keyword evidence="2" id="KW-0732">Signal</keyword>
<evidence type="ECO:0000259" key="5">
    <source>
        <dbReference type="Pfam" id="PF01522"/>
    </source>
</evidence>
<proteinExistence type="predicted"/>
<evidence type="ECO:0000256" key="3">
    <source>
        <dbReference type="SAM" id="MobiDB-lite"/>
    </source>
</evidence>
<keyword evidence="7" id="KW-1185">Reference proteome</keyword>
<evidence type="ECO:0000313" key="7">
    <source>
        <dbReference type="Proteomes" id="UP000662904"/>
    </source>
</evidence>
<dbReference type="InterPro" id="IPR011330">
    <property type="entry name" value="Glyco_hydro/deAcase_b/a-brl"/>
</dbReference>
<reference evidence="6" key="1">
    <citation type="submission" date="2020-07" db="EMBL/GenBank/DDBJ databases">
        <title>Koleobacter methoxysyntrophicus gen. nov., sp. nov., a novel anaerobic bacterium isolated from deep subsurface oil field and proposal of Koleobacterales ord. nov. in the phylum Firmicutes.</title>
        <authorList>
            <person name="Sakamoto S."/>
            <person name="Tamaki H."/>
        </authorList>
    </citation>
    <scope>NUCLEOTIDE SEQUENCE</scope>
    <source>
        <strain evidence="6">NRmbB1</strain>
    </source>
</reference>
<keyword evidence="4" id="KW-0812">Transmembrane</keyword>
<comment type="subcellular location">
    <subcellularLocation>
        <location evidence="1">Secreted</location>
    </subcellularLocation>
</comment>
<dbReference type="GO" id="GO:0005576">
    <property type="term" value="C:extracellular region"/>
    <property type="evidence" value="ECO:0007669"/>
    <property type="project" value="UniProtKB-SubCell"/>
</dbReference>
<dbReference type="GO" id="GO:0016810">
    <property type="term" value="F:hydrolase activity, acting on carbon-nitrogen (but not peptide) bonds"/>
    <property type="evidence" value="ECO:0007669"/>
    <property type="project" value="InterPro"/>
</dbReference>
<keyword evidence="4" id="KW-0472">Membrane</keyword>
<dbReference type="Gene3D" id="3.20.20.370">
    <property type="entry name" value="Glycoside hydrolase/deacetylase"/>
    <property type="match status" value="1"/>
</dbReference>
<feature type="transmembrane region" description="Helical" evidence="4">
    <location>
        <begin position="6"/>
        <end position="25"/>
    </location>
</feature>